<gene>
    <name evidence="1" type="ORF">HHK36_002842</name>
</gene>
<name>A0A834ZMY5_TETSI</name>
<evidence type="ECO:0000313" key="2">
    <source>
        <dbReference type="Proteomes" id="UP000655225"/>
    </source>
</evidence>
<evidence type="ECO:0000313" key="1">
    <source>
        <dbReference type="EMBL" id="KAF8410315.1"/>
    </source>
</evidence>
<accession>A0A834ZMY5</accession>
<dbReference type="OrthoDB" id="784446at2759"/>
<proteinExistence type="predicted"/>
<dbReference type="Proteomes" id="UP000655225">
    <property type="component" value="Unassembled WGS sequence"/>
</dbReference>
<dbReference type="EMBL" id="JABCRI010000002">
    <property type="protein sequence ID" value="KAF8410315.1"/>
    <property type="molecule type" value="Genomic_DNA"/>
</dbReference>
<sequence length="239" mass="27147">MLMSSRNRLRLLLTTSTADILFDVSSFPSSMSKMKTLSCRKPPLPKSPDRLRPRRILRSNTISIQTPQASLKNTQVPNRSWGLEESQLRPEHQSISCDFRTLSKMVEDEFGNPDLGSTDFPNTFTANSGPLFERGRFYDEYSSRRNERLKRKKGVTGDERRTTCNNLGVTVESGKKKNSKKCESVRKSVPANFSACRTENSRYLLRSSKENKKPALSMNFERSVVDGDRKIGARRVGKS</sequence>
<dbReference type="PANTHER" id="PTHR37259:SF2">
    <property type="entry name" value="OS07G0474300 PROTEIN"/>
    <property type="match status" value="1"/>
</dbReference>
<protein>
    <submittedName>
        <fullName evidence="1">Uncharacterized protein</fullName>
    </submittedName>
</protein>
<dbReference type="OMA" id="PYNLGVN"/>
<organism evidence="1 2">
    <name type="scientific">Tetracentron sinense</name>
    <name type="common">Spur-leaf</name>
    <dbReference type="NCBI Taxonomy" id="13715"/>
    <lineage>
        <taxon>Eukaryota</taxon>
        <taxon>Viridiplantae</taxon>
        <taxon>Streptophyta</taxon>
        <taxon>Embryophyta</taxon>
        <taxon>Tracheophyta</taxon>
        <taxon>Spermatophyta</taxon>
        <taxon>Magnoliopsida</taxon>
        <taxon>Trochodendrales</taxon>
        <taxon>Trochodendraceae</taxon>
        <taxon>Tetracentron</taxon>
    </lineage>
</organism>
<dbReference type="AlphaFoldDB" id="A0A834ZMY5"/>
<keyword evidence="2" id="KW-1185">Reference proteome</keyword>
<reference evidence="1 2" key="1">
    <citation type="submission" date="2020-04" db="EMBL/GenBank/DDBJ databases">
        <title>Plant Genome Project.</title>
        <authorList>
            <person name="Zhang R.-G."/>
        </authorList>
    </citation>
    <scope>NUCLEOTIDE SEQUENCE [LARGE SCALE GENOMIC DNA]</scope>
    <source>
        <strain evidence="1">YNK0</strain>
        <tissue evidence="1">Leaf</tissue>
    </source>
</reference>
<dbReference type="PANTHER" id="PTHR37259">
    <property type="entry name" value="OS07G0474300 PROTEIN"/>
    <property type="match status" value="1"/>
</dbReference>
<comment type="caution">
    <text evidence="1">The sequence shown here is derived from an EMBL/GenBank/DDBJ whole genome shotgun (WGS) entry which is preliminary data.</text>
</comment>